<feature type="signal peptide" evidence="6">
    <location>
        <begin position="1"/>
        <end position="17"/>
    </location>
</feature>
<dbReference type="InterPro" id="IPR017853">
    <property type="entry name" value="GH"/>
</dbReference>
<dbReference type="InterPro" id="IPR001000">
    <property type="entry name" value="GH10_dom"/>
</dbReference>
<dbReference type="Pfam" id="PF00331">
    <property type="entry name" value="Glyco_hydro_10"/>
    <property type="match status" value="1"/>
</dbReference>
<keyword evidence="2" id="KW-0677">Repeat</keyword>
<keyword evidence="3" id="KW-0378">Hydrolase</keyword>
<keyword evidence="9" id="KW-1185">Reference proteome</keyword>
<dbReference type="Pfam" id="PF02018">
    <property type="entry name" value="CBM_4_9"/>
    <property type="match status" value="1"/>
</dbReference>
<dbReference type="PANTHER" id="PTHR31490">
    <property type="entry name" value="GLYCOSYL HYDROLASE"/>
    <property type="match status" value="1"/>
</dbReference>
<protein>
    <recommendedName>
        <fullName evidence="7">GH10 domain-containing protein</fullName>
    </recommendedName>
</protein>
<dbReference type="Gene3D" id="2.60.120.260">
    <property type="entry name" value="Galactose-binding domain-like"/>
    <property type="match status" value="1"/>
</dbReference>
<evidence type="ECO:0000259" key="7">
    <source>
        <dbReference type="PROSITE" id="PS51760"/>
    </source>
</evidence>
<keyword evidence="4" id="KW-0119">Carbohydrate metabolism</keyword>
<dbReference type="SUPFAM" id="SSF49785">
    <property type="entry name" value="Galactose-binding domain-like"/>
    <property type="match status" value="1"/>
</dbReference>
<sequence>MFLVSCFLTGLLCLTGGELIQNGGFESSKPDHWECWGCHVYLSSQDSHSGKHSLQANGRDKSYQGPSQYINVTTGQYYHVSAWAKLLNDLAGQDIAIHMQYDYPDGKPEYPEVVRHQNAKTSNGWVHLVGSFPSPSRAPTKARLYFQSGPAAYVGFAVDDVSVVAEDSTGNVTTAQLNLNIDTHRKSNITVHVSTTSGINPADVHVHILQTKKSFPFGTAVSAYQYNRNAAGGKYRDFIHTHFNWAVPENALKWPAIEPQRGHKNYRPALDMIHGLKAHGIKVRGHNLVWSIDRYVQDWIKKLPVTELKPMVKEHIQEVMNVTHGLLEHWDVNNENLHGQWYQTRLDEPDYNLQLFRIANHQDPSVKLFLNDYSVVSQGWSTSDYVIQADKFKNANVGLYGMGVQCHFGNEQKPDMSIIQSRLDTLAAAGLPIWATELDVSAQDENSRADYYEAALRALYAHPAVEGILFWGFWDKSHWRGEKAAMVKGDNLEITAAGRRVLDLLENQWMTDETHALSSSHDPITLRGFHGDYEVHVTYQGKELGNLKQTFILGKADYSVNINVHT</sequence>
<evidence type="ECO:0000256" key="2">
    <source>
        <dbReference type="ARBA" id="ARBA00022737"/>
    </source>
</evidence>
<evidence type="ECO:0000313" key="8">
    <source>
        <dbReference type="EMBL" id="KAK7099607.1"/>
    </source>
</evidence>
<keyword evidence="6" id="KW-0732">Signal</keyword>
<comment type="caution">
    <text evidence="8">The sequence shown here is derived from an EMBL/GenBank/DDBJ whole genome shotgun (WGS) entry which is preliminary data.</text>
</comment>
<dbReference type="PRINTS" id="PR00134">
    <property type="entry name" value="GLHYDRLASE10"/>
</dbReference>
<dbReference type="Proteomes" id="UP001374579">
    <property type="component" value="Unassembled WGS sequence"/>
</dbReference>
<evidence type="ECO:0000256" key="3">
    <source>
        <dbReference type="ARBA" id="ARBA00022801"/>
    </source>
</evidence>
<proteinExistence type="inferred from homology"/>
<dbReference type="SMART" id="SM00633">
    <property type="entry name" value="Glyco_10"/>
    <property type="match status" value="1"/>
</dbReference>
<dbReference type="PANTHER" id="PTHR31490:SF1">
    <property type="entry name" value="ENDO-1,4-BETA-XYLANASE 1"/>
    <property type="match status" value="1"/>
</dbReference>
<dbReference type="EMBL" id="JBAMIC010000012">
    <property type="protein sequence ID" value="KAK7099607.1"/>
    <property type="molecule type" value="Genomic_DNA"/>
</dbReference>
<keyword evidence="5" id="KW-0624">Polysaccharide degradation</keyword>
<evidence type="ECO:0000256" key="4">
    <source>
        <dbReference type="ARBA" id="ARBA00023277"/>
    </source>
</evidence>
<dbReference type="SUPFAM" id="SSF51445">
    <property type="entry name" value="(Trans)glycosidases"/>
    <property type="match status" value="1"/>
</dbReference>
<evidence type="ECO:0000256" key="1">
    <source>
        <dbReference type="ARBA" id="ARBA00007495"/>
    </source>
</evidence>
<reference evidence="8 9" key="1">
    <citation type="submission" date="2024-02" db="EMBL/GenBank/DDBJ databases">
        <title>Chromosome-scale genome assembly of the rough periwinkle Littorina saxatilis.</title>
        <authorList>
            <person name="De Jode A."/>
            <person name="Faria R."/>
            <person name="Formenti G."/>
            <person name="Sims Y."/>
            <person name="Smith T.P."/>
            <person name="Tracey A."/>
            <person name="Wood J.M.D."/>
            <person name="Zagrodzka Z.B."/>
            <person name="Johannesson K."/>
            <person name="Butlin R.K."/>
            <person name="Leder E.H."/>
        </authorList>
    </citation>
    <scope>NUCLEOTIDE SEQUENCE [LARGE SCALE GENOMIC DNA]</scope>
    <source>
        <strain evidence="8">Snail1</strain>
        <tissue evidence="8">Muscle</tissue>
    </source>
</reference>
<dbReference type="InterPro" id="IPR044846">
    <property type="entry name" value="GH10"/>
</dbReference>
<organism evidence="8 9">
    <name type="scientific">Littorina saxatilis</name>
    <dbReference type="NCBI Taxonomy" id="31220"/>
    <lineage>
        <taxon>Eukaryota</taxon>
        <taxon>Metazoa</taxon>
        <taxon>Spiralia</taxon>
        <taxon>Lophotrochozoa</taxon>
        <taxon>Mollusca</taxon>
        <taxon>Gastropoda</taxon>
        <taxon>Caenogastropoda</taxon>
        <taxon>Littorinimorpha</taxon>
        <taxon>Littorinoidea</taxon>
        <taxon>Littorinidae</taxon>
        <taxon>Littorina</taxon>
    </lineage>
</organism>
<feature type="domain" description="GH10" evidence="7">
    <location>
        <begin position="212"/>
        <end position="504"/>
    </location>
</feature>
<dbReference type="InterPro" id="IPR008979">
    <property type="entry name" value="Galactose-bd-like_sf"/>
</dbReference>
<dbReference type="GO" id="GO:0031176">
    <property type="term" value="F:endo-1,4-beta-xylanase activity"/>
    <property type="evidence" value="ECO:0007669"/>
    <property type="project" value="UniProtKB-ARBA"/>
</dbReference>
<dbReference type="PROSITE" id="PS51760">
    <property type="entry name" value="GH10_2"/>
    <property type="match status" value="1"/>
</dbReference>
<comment type="similarity">
    <text evidence="1">Belongs to the glycosyl hydrolase 10 (cellulase F) family.</text>
</comment>
<dbReference type="InterPro" id="IPR003305">
    <property type="entry name" value="CenC_carb-bd"/>
</dbReference>
<accession>A0AAN9B657</accession>
<feature type="chain" id="PRO_5042839289" description="GH10 domain-containing protein" evidence="6">
    <location>
        <begin position="18"/>
        <end position="566"/>
    </location>
</feature>
<dbReference type="GO" id="GO:0000272">
    <property type="term" value="P:polysaccharide catabolic process"/>
    <property type="evidence" value="ECO:0007669"/>
    <property type="project" value="UniProtKB-KW"/>
</dbReference>
<name>A0AAN9B657_9CAEN</name>
<evidence type="ECO:0000313" key="9">
    <source>
        <dbReference type="Proteomes" id="UP001374579"/>
    </source>
</evidence>
<dbReference type="Gene3D" id="3.20.20.80">
    <property type="entry name" value="Glycosidases"/>
    <property type="match status" value="1"/>
</dbReference>
<dbReference type="AlphaFoldDB" id="A0AAN9B657"/>
<evidence type="ECO:0000256" key="6">
    <source>
        <dbReference type="SAM" id="SignalP"/>
    </source>
</evidence>
<evidence type="ECO:0000256" key="5">
    <source>
        <dbReference type="ARBA" id="ARBA00023326"/>
    </source>
</evidence>
<gene>
    <name evidence="8" type="ORF">V1264_003722</name>
</gene>